<comment type="caution">
    <text evidence="2">The sequence shown here is derived from an EMBL/GenBank/DDBJ whole genome shotgun (WGS) entry which is preliminary data.</text>
</comment>
<feature type="compositionally biased region" description="Basic and acidic residues" evidence="1">
    <location>
        <begin position="70"/>
        <end position="90"/>
    </location>
</feature>
<dbReference type="EMBL" id="CAJNAU010000003">
    <property type="protein sequence ID" value="CAE6705399.1"/>
    <property type="molecule type" value="Genomic_DNA"/>
</dbReference>
<organism evidence="2 3">
    <name type="scientific">Paraburkholderia aspalathi</name>
    <dbReference type="NCBI Taxonomy" id="1324617"/>
    <lineage>
        <taxon>Bacteria</taxon>
        <taxon>Pseudomonadati</taxon>
        <taxon>Pseudomonadota</taxon>
        <taxon>Betaproteobacteria</taxon>
        <taxon>Burkholderiales</taxon>
        <taxon>Burkholderiaceae</taxon>
        <taxon>Paraburkholderia</taxon>
    </lineage>
</organism>
<feature type="region of interest" description="Disordered" evidence="1">
    <location>
        <begin position="69"/>
        <end position="90"/>
    </location>
</feature>
<keyword evidence="3" id="KW-1185">Reference proteome</keyword>
<evidence type="ECO:0000256" key="1">
    <source>
        <dbReference type="SAM" id="MobiDB-lite"/>
    </source>
</evidence>
<protein>
    <submittedName>
        <fullName evidence="2">Uncharacterized protein</fullName>
    </submittedName>
</protein>
<proteinExistence type="predicted"/>
<evidence type="ECO:0000313" key="2">
    <source>
        <dbReference type="EMBL" id="CAE6705399.1"/>
    </source>
</evidence>
<dbReference type="Proteomes" id="UP000674425">
    <property type="component" value="Unassembled WGS sequence"/>
</dbReference>
<accession>A0ABM8QMR1</accession>
<name>A0ABM8QMR1_9BURK</name>
<reference evidence="2 3" key="1">
    <citation type="submission" date="2021-02" db="EMBL/GenBank/DDBJ databases">
        <authorList>
            <person name="Vanwijnsberghe S."/>
        </authorList>
    </citation>
    <scope>NUCLEOTIDE SEQUENCE [LARGE SCALE GENOMIC DNA]</scope>
    <source>
        <strain evidence="2 3">R-69658</strain>
    </source>
</reference>
<feature type="region of interest" description="Disordered" evidence="1">
    <location>
        <begin position="32"/>
        <end position="52"/>
    </location>
</feature>
<gene>
    <name evidence="2" type="ORF">R69658_00672</name>
</gene>
<sequence length="90" mass="10226">MLAGPGKRLRSNLTDQIGLIAYDRKKVIQSGLHGGTLPSHEPADERHEIQLPSSAEMLRTIEMGSQLRRVKAEHEPAQHGEYADFRRRQR</sequence>
<evidence type="ECO:0000313" key="3">
    <source>
        <dbReference type="Proteomes" id="UP000674425"/>
    </source>
</evidence>